<proteinExistence type="predicted"/>
<sequence length="568" mass="64077">MGRKILRATPGVKKALKMFTLRQNPVAISLHREVAELRRATLQIAEDWEEMTSLMTVVKDQQNSFMRRLDSDFESMSDLLQNSVTTSLEEESTRNEDRFTKIHRIIDGFRADFLGVKEMIQRQGELMEKAKEKNPAALVDGWAQTEFVATKRRQKEGHGKFVDENATENDTSKPIITVIKKALAEFLKEVRKHLSIQREGGIADMRIIFSQISEDREDIKSAIESAFSAASLQTQKNFEQFGLVGREAIKCLAKLNEKSESGMAVRFLEFGDKLRGIFELLKGLNFDVSSIKQTLDNIDGQFDEIYQKLELGCQKNADHSEEISTRLQQTAEEWKQKSSNLEQISKHLGATTDGMKEMLCNLNNLICCKTMDASEMNIQQYAPSKRKASFSTYEEAMLTDKNLAMLNQYTSLEGLGALSAMIQICLSKLNSLKDQIDQGTDGIKQSTDILLEKLNFLTSLVEGSVENLKTLNVQESTGQSNPQQSKLNRDLREFVSSIINMDLNGKIDERKSESSGFAKTVLSTRYLGNVSNDSAFYTRGAESDKTSIITVNVDNAKDGTFRRSKELY</sequence>
<reference evidence="1 2" key="1">
    <citation type="submission" date="2021-06" db="EMBL/GenBank/DDBJ databases">
        <title>Caerostris darwini draft genome.</title>
        <authorList>
            <person name="Kono N."/>
            <person name="Arakawa K."/>
        </authorList>
    </citation>
    <scope>NUCLEOTIDE SEQUENCE [LARGE SCALE GENOMIC DNA]</scope>
</reference>
<accession>A0AAV4WTI7</accession>
<evidence type="ECO:0000313" key="1">
    <source>
        <dbReference type="EMBL" id="GIY86241.1"/>
    </source>
</evidence>
<dbReference type="Proteomes" id="UP001054837">
    <property type="component" value="Unassembled WGS sequence"/>
</dbReference>
<keyword evidence="2" id="KW-1185">Reference proteome</keyword>
<protein>
    <submittedName>
        <fullName evidence="1">Uncharacterized protein</fullName>
    </submittedName>
</protein>
<gene>
    <name evidence="1" type="primary">AVEN_130971_1</name>
    <name evidence="1" type="ORF">CDAR_123651</name>
</gene>
<name>A0AAV4WTI7_9ARAC</name>
<comment type="caution">
    <text evidence="1">The sequence shown here is derived from an EMBL/GenBank/DDBJ whole genome shotgun (WGS) entry which is preliminary data.</text>
</comment>
<dbReference type="AlphaFoldDB" id="A0AAV4WTI7"/>
<evidence type="ECO:0000313" key="2">
    <source>
        <dbReference type="Proteomes" id="UP001054837"/>
    </source>
</evidence>
<organism evidence="1 2">
    <name type="scientific">Caerostris darwini</name>
    <dbReference type="NCBI Taxonomy" id="1538125"/>
    <lineage>
        <taxon>Eukaryota</taxon>
        <taxon>Metazoa</taxon>
        <taxon>Ecdysozoa</taxon>
        <taxon>Arthropoda</taxon>
        <taxon>Chelicerata</taxon>
        <taxon>Arachnida</taxon>
        <taxon>Araneae</taxon>
        <taxon>Araneomorphae</taxon>
        <taxon>Entelegynae</taxon>
        <taxon>Araneoidea</taxon>
        <taxon>Araneidae</taxon>
        <taxon>Caerostris</taxon>
    </lineage>
</organism>
<dbReference type="EMBL" id="BPLQ01015161">
    <property type="protein sequence ID" value="GIY86241.1"/>
    <property type="molecule type" value="Genomic_DNA"/>
</dbReference>